<dbReference type="GO" id="GO:0005768">
    <property type="term" value="C:endosome"/>
    <property type="evidence" value="ECO:0007669"/>
    <property type="project" value="TreeGrafter"/>
</dbReference>
<dbReference type="GO" id="GO:0006897">
    <property type="term" value="P:endocytosis"/>
    <property type="evidence" value="ECO:0007669"/>
    <property type="project" value="TreeGrafter"/>
</dbReference>
<dbReference type="GO" id="GO:0005776">
    <property type="term" value="C:autophagosome"/>
    <property type="evidence" value="ECO:0007669"/>
    <property type="project" value="TreeGrafter"/>
</dbReference>
<accession>A0A9P6XK28</accession>
<dbReference type="GO" id="GO:0005085">
    <property type="term" value="F:guanyl-nucleotide exchange factor activity"/>
    <property type="evidence" value="ECO:0007669"/>
    <property type="project" value="InterPro"/>
</dbReference>
<dbReference type="Pfam" id="PF15019">
    <property type="entry name" value="C9orf72-like"/>
    <property type="match status" value="1"/>
</dbReference>
<keyword evidence="2" id="KW-1185">Reference proteome</keyword>
<dbReference type="PANTHER" id="PTHR31855:SF2">
    <property type="entry name" value="GUANINE NUCLEOTIDE EXCHANGE FACTOR C9ORF72"/>
    <property type="match status" value="1"/>
</dbReference>
<dbReference type="GO" id="GO:0006914">
    <property type="term" value="P:autophagy"/>
    <property type="evidence" value="ECO:0007669"/>
    <property type="project" value="TreeGrafter"/>
</dbReference>
<dbReference type="InterPro" id="IPR027819">
    <property type="entry name" value="C9orf72"/>
</dbReference>
<sequence length="495" mass="56684">MTDQRARLTKSKATASTTALQTLEITTTAVVADPPLEESRKQLSHRHYHYVRSPAFHADISPLPSPQILETSELPPPMKCTSEAVVALQDAVNESNTTKKTSAPTTEFEIFQSSFFSSILLIQWSNVVGPKVDKVWSAEAMDEGTQMMIARQVLNGEMGTRSVESKWILLQSMMCTAFLFEDPTLHTLFAIVLVVPARYQKNFSGYFQLLQDRVPNQLVQPLIQLRKIQKRENIAWSTAVDCYTVHWLIPFVKSIMDLESVSLPTDNIKTSHTMLGDESKQMLDSPFFAKFPWLCEYDTAPYFVRELMGQKDIEEMEPRIELAVLDSIVPTTLVDMTRLVVKRTPLYSQYQQLRKSYQAAVFSKLENDVLQRNSKLQMNDWSKRSQVFEKVNSIAPMVQSLLEEVRRIPTRLRESYIKQWKRSLVKRALALIKYIEDETLAILGQVKVKENFVKNVMNALSLYDLDDFTIVLTQAEKLKPGMINFITSFSRTDTL</sequence>
<dbReference type="PROSITE" id="PS51835">
    <property type="entry name" value="DENN_C9ORF72"/>
    <property type="match status" value="1"/>
</dbReference>
<dbReference type="OrthoDB" id="10252077at2759"/>
<reference evidence="1" key="1">
    <citation type="journal article" date="2020" name="Microb. Genom.">
        <title>Genetic diversity of clinical and environmental Mucorales isolates obtained from an investigation of mucormycosis cases among solid organ transplant recipients.</title>
        <authorList>
            <person name="Nguyen M.H."/>
            <person name="Kaul D."/>
            <person name="Muto C."/>
            <person name="Cheng S.J."/>
            <person name="Richter R.A."/>
            <person name="Bruno V.M."/>
            <person name="Liu G."/>
            <person name="Beyhan S."/>
            <person name="Sundermann A.J."/>
            <person name="Mounaud S."/>
            <person name="Pasculle A.W."/>
            <person name="Nierman W.C."/>
            <person name="Driscoll E."/>
            <person name="Cumbie R."/>
            <person name="Clancy C.J."/>
            <person name="Dupont C.L."/>
        </authorList>
    </citation>
    <scope>NUCLEOTIDE SEQUENCE</scope>
    <source>
        <strain evidence="1">GL11</strain>
    </source>
</reference>
<name>A0A9P6XK28_RHIOR</name>
<evidence type="ECO:0000313" key="1">
    <source>
        <dbReference type="EMBL" id="KAG1315679.1"/>
    </source>
</evidence>
<comment type="caution">
    <text evidence="1">The sequence shown here is derived from an EMBL/GenBank/DDBJ whole genome shotgun (WGS) entry which is preliminary data.</text>
</comment>
<organism evidence="1 2">
    <name type="scientific">Rhizopus oryzae</name>
    <name type="common">Mucormycosis agent</name>
    <name type="synonym">Rhizopus arrhizus var. delemar</name>
    <dbReference type="NCBI Taxonomy" id="64495"/>
    <lineage>
        <taxon>Eukaryota</taxon>
        <taxon>Fungi</taxon>
        <taxon>Fungi incertae sedis</taxon>
        <taxon>Mucoromycota</taxon>
        <taxon>Mucoromycotina</taxon>
        <taxon>Mucoromycetes</taxon>
        <taxon>Mucorales</taxon>
        <taxon>Mucorineae</taxon>
        <taxon>Rhizopodaceae</taxon>
        <taxon>Rhizopus</taxon>
    </lineage>
</organism>
<proteinExistence type="predicted"/>
<dbReference type="PANTHER" id="PTHR31855">
    <property type="entry name" value="GUANINE NUCLEOTIDE EXCHANGE C9ORF72"/>
    <property type="match status" value="1"/>
</dbReference>
<dbReference type="EMBL" id="JAANQT010000028">
    <property type="protein sequence ID" value="KAG1315679.1"/>
    <property type="molecule type" value="Genomic_DNA"/>
</dbReference>
<dbReference type="AlphaFoldDB" id="A0A9P6XK28"/>
<dbReference type="Proteomes" id="UP000716291">
    <property type="component" value="Unassembled WGS sequence"/>
</dbReference>
<evidence type="ECO:0000313" key="2">
    <source>
        <dbReference type="Proteomes" id="UP000716291"/>
    </source>
</evidence>
<gene>
    <name evidence="1" type="ORF">G6F64_000467</name>
</gene>
<protein>
    <submittedName>
        <fullName evidence="1">Uncharacterized protein</fullName>
    </submittedName>
</protein>